<protein>
    <submittedName>
        <fullName evidence="8">Integrase</fullName>
    </submittedName>
</protein>
<dbReference type="InterPro" id="IPR011010">
    <property type="entry name" value="DNA_brk_join_enz"/>
</dbReference>
<dbReference type="InterPro" id="IPR002104">
    <property type="entry name" value="Integrase_catalytic"/>
</dbReference>
<comment type="caution">
    <text evidence="8">The sequence shown here is derived from an EMBL/GenBank/DDBJ whole genome shotgun (WGS) entry which is preliminary data.</text>
</comment>
<organism evidence="8 9">
    <name type="scientific">Pantoea allii</name>
    <dbReference type="NCBI Taxonomy" id="574096"/>
    <lineage>
        <taxon>Bacteria</taxon>
        <taxon>Pseudomonadati</taxon>
        <taxon>Pseudomonadota</taxon>
        <taxon>Gammaproteobacteria</taxon>
        <taxon>Enterobacterales</taxon>
        <taxon>Erwiniaceae</taxon>
        <taxon>Pantoea</taxon>
    </lineage>
</organism>
<dbReference type="Gene3D" id="3.30.160.390">
    <property type="entry name" value="Integrase, DNA-binding domain"/>
    <property type="match status" value="1"/>
</dbReference>
<evidence type="ECO:0000256" key="2">
    <source>
        <dbReference type="ARBA" id="ARBA00022908"/>
    </source>
</evidence>
<dbReference type="PANTHER" id="PTHR30629">
    <property type="entry name" value="PROPHAGE INTEGRASE"/>
    <property type="match status" value="1"/>
</dbReference>
<dbReference type="InterPro" id="IPR044068">
    <property type="entry name" value="CB"/>
</dbReference>
<keyword evidence="3 5" id="KW-0238">DNA-binding</keyword>
<dbReference type="InterPro" id="IPR010998">
    <property type="entry name" value="Integrase_recombinase_N"/>
</dbReference>
<dbReference type="Pfam" id="PF13356">
    <property type="entry name" value="Arm-DNA-bind_3"/>
    <property type="match status" value="1"/>
</dbReference>
<reference evidence="8 9" key="1">
    <citation type="submission" date="2018-05" db="EMBL/GenBank/DDBJ databases">
        <title>Genomic Encyclopedia of Type Strains, Phase IV (KMG-V): Genome sequencing to study the core and pangenomes of soil and plant-associated prokaryotes.</title>
        <authorList>
            <person name="Whitman W."/>
        </authorList>
    </citation>
    <scope>NUCLEOTIDE SEQUENCE [LARGE SCALE GENOMIC DNA]</scope>
    <source>
        <strain evidence="8 9">PNA 200-10</strain>
    </source>
</reference>
<dbReference type="NCBIfam" id="NF007246">
    <property type="entry name" value="PRK09692.1"/>
    <property type="match status" value="1"/>
</dbReference>
<feature type="domain" description="Tyr recombinase" evidence="6">
    <location>
        <begin position="209"/>
        <end position="386"/>
    </location>
</feature>
<dbReference type="EMBL" id="QGHF01000006">
    <property type="protein sequence ID" value="PWK96191.1"/>
    <property type="molecule type" value="Genomic_DNA"/>
</dbReference>
<dbReference type="FunFam" id="1.10.443.10:FF:000005">
    <property type="entry name" value="Phage integrase"/>
    <property type="match status" value="1"/>
</dbReference>
<gene>
    <name evidence="8" type="ORF">C7431_106113</name>
</gene>
<dbReference type="PROSITE" id="PS51898">
    <property type="entry name" value="TYR_RECOMBINASE"/>
    <property type="match status" value="1"/>
</dbReference>
<dbReference type="Proteomes" id="UP000245981">
    <property type="component" value="Unassembled WGS sequence"/>
</dbReference>
<dbReference type="GO" id="GO:0006310">
    <property type="term" value="P:DNA recombination"/>
    <property type="evidence" value="ECO:0007669"/>
    <property type="project" value="UniProtKB-KW"/>
</dbReference>
<evidence type="ECO:0000313" key="8">
    <source>
        <dbReference type="EMBL" id="PWK96191.1"/>
    </source>
</evidence>
<dbReference type="PANTHER" id="PTHR30629:SF6">
    <property type="entry name" value="PROPHAGE INTEGRASE INTA-RELATED"/>
    <property type="match status" value="1"/>
</dbReference>
<sequence length="415" mass="46984">MARQTKPLSVKEIESAKPKEADYVLYDGDGLELLIKSSGSKIWQFRYIRPVTKKRAKKSIGPYPSVTLADARSYRAESRSLLAKQIDPQEHQEEQLRSSLEAKTNTFQLVAERWWNVKKASVTADYAEDIWRSLERDVFPAIGDVSVTDIKAHTLVQAVQPVQARGALETVRRLCQRINEVMIYAQNTGLIDAVPSVNIGKAFEKPQKKNMPSIRPDQLPQLMQTMRTASISLSTRCLFMWQLLTITRPAEAAEARWEEIDLEAREWKIPASRMKMNRDHTVPLSDEAIAVLEMMKPLSGNREFIFPSRLKPTQSMNSQTVNASLKRAGFGGVLVSHGLRSIASTALNEQGFPPDVIEAALAHVDRNEVRRAYNRSDYLEQRRPMMQWWANFVQVADRGSIIEGGYNGIKLQAMS</sequence>
<evidence type="ECO:0000256" key="4">
    <source>
        <dbReference type="ARBA" id="ARBA00023172"/>
    </source>
</evidence>
<comment type="similarity">
    <text evidence="1">Belongs to the 'phage' integrase family.</text>
</comment>
<evidence type="ECO:0000256" key="3">
    <source>
        <dbReference type="ARBA" id="ARBA00023125"/>
    </source>
</evidence>
<dbReference type="InterPro" id="IPR050808">
    <property type="entry name" value="Phage_Integrase"/>
</dbReference>
<evidence type="ECO:0000259" key="6">
    <source>
        <dbReference type="PROSITE" id="PS51898"/>
    </source>
</evidence>
<dbReference type="GO" id="GO:0003677">
    <property type="term" value="F:DNA binding"/>
    <property type="evidence" value="ECO:0007669"/>
    <property type="project" value="UniProtKB-UniRule"/>
</dbReference>
<dbReference type="InterPro" id="IPR038488">
    <property type="entry name" value="Integrase_DNA-bd_sf"/>
</dbReference>
<keyword evidence="2" id="KW-0229">DNA integration</keyword>
<dbReference type="InterPro" id="IPR013762">
    <property type="entry name" value="Integrase-like_cat_sf"/>
</dbReference>
<dbReference type="Pfam" id="PF00589">
    <property type="entry name" value="Phage_integrase"/>
    <property type="match status" value="1"/>
</dbReference>
<dbReference type="Gene3D" id="1.10.150.130">
    <property type="match status" value="1"/>
</dbReference>
<proteinExistence type="inferred from homology"/>
<dbReference type="PROSITE" id="PS51900">
    <property type="entry name" value="CB"/>
    <property type="match status" value="1"/>
</dbReference>
<keyword evidence="4" id="KW-0233">DNA recombination</keyword>
<evidence type="ECO:0000256" key="5">
    <source>
        <dbReference type="PROSITE-ProRule" id="PRU01248"/>
    </source>
</evidence>
<dbReference type="AlphaFoldDB" id="A0A2V2B813"/>
<dbReference type="Gene3D" id="1.10.443.10">
    <property type="entry name" value="Intergrase catalytic core"/>
    <property type="match status" value="1"/>
</dbReference>
<accession>A0A2V2B813</accession>
<evidence type="ECO:0000259" key="7">
    <source>
        <dbReference type="PROSITE" id="PS51900"/>
    </source>
</evidence>
<dbReference type="InterPro" id="IPR025166">
    <property type="entry name" value="Integrase_DNA_bind_dom"/>
</dbReference>
<dbReference type="InterPro" id="IPR053876">
    <property type="entry name" value="Phage_int_M"/>
</dbReference>
<dbReference type="Pfam" id="PF22022">
    <property type="entry name" value="Phage_int_M"/>
    <property type="match status" value="1"/>
</dbReference>
<dbReference type="GO" id="GO:0015074">
    <property type="term" value="P:DNA integration"/>
    <property type="evidence" value="ECO:0007669"/>
    <property type="project" value="UniProtKB-KW"/>
</dbReference>
<dbReference type="RefSeq" id="WP_109717514.1">
    <property type="nucleotide sequence ID" value="NZ_QGHF01000006.1"/>
</dbReference>
<evidence type="ECO:0000313" key="9">
    <source>
        <dbReference type="Proteomes" id="UP000245981"/>
    </source>
</evidence>
<name>A0A2V2B813_9GAMM</name>
<dbReference type="CDD" id="cd00801">
    <property type="entry name" value="INT_P4_C"/>
    <property type="match status" value="1"/>
</dbReference>
<dbReference type="FunFam" id="1.10.150.130:FF:000004">
    <property type="entry name" value="Phage integrase"/>
    <property type="match status" value="1"/>
</dbReference>
<feature type="domain" description="Core-binding (CB)" evidence="7">
    <location>
        <begin position="105"/>
        <end position="186"/>
    </location>
</feature>
<evidence type="ECO:0000256" key="1">
    <source>
        <dbReference type="ARBA" id="ARBA00008857"/>
    </source>
</evidence>
<dbReference type="SUPFAM" id="SSF56349">
    <property type="entry name" value="DNA breaking-rejoining enzymes"/>
    <property type="match status" value="1"/>
</dbReference>
<dbReference type="OrthoDB" id="9795573at2"/>